<dbReference type="InterPro" id="IPR013702">
    <property type="entry name" value="FIST_domain_N"/>
</dbReference>
<organism evidence="2 3">
    <name type="scientific">Clostridium magnum DSM 2767</name>
    <dbReference type="NCBI Taxonomy" id="1121326"/>
    <lineage>
        <taxon>Bacteria</taxon>
        <taxon>Bacillati</taxon>
        <taxon>Bacillota</taxon>
        <taxon>Clostridia</taxon>
        <taxon>Eubacteriales</taxon>
        <taxon>Clostridiaceae</taxon>
        <taxon>Clostridium</taxon>
    </lineage>
</organism>
<reference evidence="2 3" key="1">
    <citation type="submission" date="2016-04" db="EMBL/GenBank/DDBJ databases">
        <title>Genome sequence of Clostridium magnum DSM 2767.</title>
        <authorList>
            <person name="Poehlein A."/>
            <person name="Uhlig R."/>
            <person name="Fischer R."/>
            <person name="Bahl H."/>
            <person name="Daniel R."/>
        </authorList>
    </citation>
    <scope>NUCLEOTIDE SEQUENCE [LARGE SCALE GENOMIC DNA]</scope>
    <source>
        <strain evidence="2 3">DSM 2767</strain>
    </source>
</reference>
<gene>
    <name evidence="2" type="ORF">CLMAG_36640</name>
</gene>
<dbReference type="InterPro" id="IPR019494">
    <property type="entry name" value="FIST_C"/>
</dbReference>
<dbReference type="AlphaFoldDB" id="A0A161X959"/>
<name>A0A161X959_9CLOT</name>
<dbReference type="RefSeq" id="WP_242873069.1">
    <property type="nucleotide sequence ID" value="NZ_LWAE01000004.1"/>
</dbReference>
<dbReference type="EMBL" id="LWAE01000004">
    <property type="protein sequence ID" value="KZL90756.1"/>
    <property type="molecule type" value="Genomic_DNA"/>
</dbReference>
<dbReference type="PATRIC" id="fig|1121326.3.peg.3707"/>
<keyword evidence="3" id="KW-1185">Reference proteome</keyword>
<dbReference type="SMART" id="SM01204">
    <property type="entry name" value="FIST_C"/>
    <property type="match status" value="1"/>
</dbReference>
<evidence type="ECO:0000313" key="3">
    <source>
        <dbReference type="Proteomes" id="UP000076603"/>
    </source>
</evidence>
<proteinExistence type="predicted"/>
<dbReference type="STRING" id="1121326.CLMAG_36640"/>
<comment type="caution">
    <text evidence="2">The sequence shown here is derived from an EMBL/GenBank/DDBJ whole genome shotgun (WGS) entry which is preliminary data.</text>
</comment>
<dbReference type="PANTHER" id="PTHR40252">
    <property type="entry name" value="BLR0328 PROTEIN"/>
    <property type="match status" value="1"/>
</dbReference>
<dbReference type="Pfam" id="PF08495">
    <property type="entry name" value="FIST"/>
    <property type="match status" value="1"/>
</dbReference>
<sequence length="321" mass="36544">MYLKSFFELKEYIENVKVESTENLMIMVAEKSAENVNELIGYANDKNIKIFGGIYSRLLVGNKSHSEGFIIQKYEPLYTAMVLPYLMRFKLSLENFSNCTAIVLVDGLSSKMKDLTDTVYNKLGKNVKYIGGGAGFYDLKHRPCIFDNKGLFSDVLYICIVKSDAKIAVKHGWNKLEGPFLAKVSEENTLAQLDEYSAFEVYKDVIEEHENIRLLKQDFFVYAKDHPFGIAKENQVELIVRDPIRVNDNNEIVCVADIPQGSEIYVLKGDANTLLSSSLQIAEQCAAIAPKNYIPLLFDCISRAMFLEELFEEELKIFRTI</sequence>
<protein>
    <submittedName>
        <fullName evidence="2">FIST C domain protein</fullName>
    </submittedName>
</protein>
<accession>A0A161X959</accession>
<feature type="domain" description="FIST C-domain" evidence="1">
    <location>
        <begin position="198"/>
        <end position="320"/>
    </location>
</feature>
<evidence type="ECO:0000259" key="1">
    <source>
        <dbReference type="SMART" id="SM01204"/>
    </source>
</evidence>
<dbReference type="Proteomes" id="UP000076603">
    <property type="component" value="Unassembled WGS sequence"/>
</dbReference>
<dbReference type="Pfam" id="PF10442">
    <property type="entry name" value="FIST_C"/>
    <property type="match status" value="1"/>
</dbReference>
<evidence type="ECO:0000313" key="2">
    <source>
        <dbReference type="EMBL" id="KZL90756.1"/>
    </source>
</evidence>
<dbReference type="PANTHER" id="PTHR40252:SF2">
    <property type="entry name" value="BLR0328 PROTEIN"/>
    <property type="match status" value="1"/>
</dbReference>